<name>A0A8C4R407_EPTBU</name>
<dbReference type="SMART" id="SM00220">
    <property type="entry name" value="S_TKc"/>
    <property type="match status" value="1"/>
</dbReference>
<reference evidence="3" key="1">
    <citation type="submission" date="2025-08" db="UniProtKB">
        <authorList>
            <consortium name="Ensembl"/>
        </authorList>
    </citation>
    <scope>IDENTIFICATION</scope>
</reference>
<dbReference type="GO" id="GO:0004672">
    <property type="term" value="F:protein kinase activity"/>
    <property type="evidence" value="ECO:0007669"/>
    <property type="project" value="InterPro"/>
</dbReference>
<keyword evidence="4" id="KW-1185">Reference proteome</keyword>
<dbReference type="SUPFAM" id="SSF56112">
    <property type="entry name" value="Protein kinase-like (PK-like)"/>
    <property type="match status" value="1"/>
</dbReference>
<dbReference type="Proteomes" id="UP000694388">
    <property type="component" value="Unplaced"/>
</dbReference>
<feature type="region of interest" description="Disordered" evidence="1">
    <location>
        <begin position="1181"/>
        <end position="1327"/>
    </location>
</feature>
<dbReference type="PANTHER" id="PTHR24417:SF7">
    <property type="entry name" value="CHROMATIN MODIFICATION-RELATED PROTEIN EAF1"/>
    <property type="match status" value="1"/>
</dbReference>
<dbReference type="Pfam" id="PF07714">
    <property type="entry name" value="PK_Tyr_Ser-Thr"/>
    <property type="match status" value="1"/>
</dbReference>
<evidence type="ECO:0000256" key="1">
    <source>
        <dbReference type="SAM" id="MobiDB-lite"/>
    </source>
</evidence>
<feature type="compositionally biased region" description="Basic and acidic residues" evidence="1">
    <location>
        <begin position="1181"/>
        <end position="1201"/>
    </location>
</feature>
<accession>A0A8C4R407</accession>
<feature type="region of interest" description="Disordered" evidence="1">
    <location>
        <begin position="231"/>
        <end position="251"/>
    </location>
</feature>
<feature type="region of interest" description="Disordered" evidence="1">
    <location>
        <begin position="1004"/>
        <end position="1028"/>
    </location>
</feature>
<dbReference type="InterPro" id="IPR000719">
    <property type="entry name" value="Prot_kinase_dom"/>
</dbReference>
<feature type="compositionally biased region" description="Low complexity" evidence="1">
    <location>
        <begin position="1259"/>
        <end position="1270"/>
    </location>
</feature>
<dbReference type="PANTHER" id="PTHR24417">
    <property type="entry name" value="SERINE/THREONINE-PROTEIN KINASE LMTK1"/>
    <property type="match status" value="1"/>
</dbReference>
<dbReference type="GO" id="GO:0005524">
    <property type="term" value="F:ATP binding"/>
    <property type="evidence" value="ECO:0007669"/>
    <property type="project" value="InterPro"/>
</dbReference>
<dbReference type="Ensembl" id="ENSEBUT00000025431.1">
    <property type="protein sequence ID" value="ENSEBUP00000024855.1"/>
    <property type="gene ID" value="ENSEBUG00000015357.1"/>
</dbReference>
<feature type="domain" description="Protein kinase" evidence="2">
    <location>
        <begin position="1"/>
        <end position="178"/>
    </location>
</feature>
<feature type="compositionally biased region" description="Polar residues" evidence="1">
    <location>
        <begin position="1298"/>
        <end position="1312"/>
    </location>
</feature>
<dbReference type="PROSITE" id="PS50011">
    <property type="entry name" value="PROTEIN_KINASE_DOM"/>
    <property type="match status" value="1"/>
</dbReference>
<dbReference type="InterPro" id="IPR001245">
    <property type="entry name" value="Ser-Thr/Tyr_kinase_cat_dom"/>
</dbReference>
<evidence type="ECO:0000313" key="4">
    <source>
        <dbReference type="Proteomes" id="UP000694388"/>
    </source>
</evidence>
<feature type="compositionally biased region" description="Acidic residues" evidence="1">
    <location>
        <begin position="921"/>
        <end position="940"/>
    </location>
</feature>
<proteinExistence type="predicted"/>
<sequence length="1327" mass="145897">MKRDGSAFDAACVSRIACEMAAGLTEMHHLGFAHGDLALRSWLLNRELVVKLGDYGLARNAYPDDYVSTAGGASLPLRWLAPELVQGKHGDLVVEDVTSQSDIWSFGVALWELLEQGTRPYGTLSDRDFSISLLTGQLVKLPEPHRHLPHAERWYEVLCFCWLIPDKRPTADEVHRLLQHLHKLPDADPDPDSLTDFDRRWHSLNPSQQASDSGGTGTAFPILKPLASFGDPSEEVTAEGISPPKETISSQTTELTSEIFSPSASMVPSLWQDPLLKQTISPGFSNIHWNITNFADPTSVVLFPETPGESSCDPPINASVENQNFTSAKTAASNDETRELEANFIFLRDAALIKKNLEDDDDDDGNLLCTSLPVKPHSDPSLSVTDVSPAENIKKYHLETGKENSAVNKTYDNSLFSSEKNPELDDKNYREDSFFAIHSSASPTFAEGLVVGNKRDGETQGLDSDVVLAAISSPVHEMLNFNNNHKVSAEIGDTTSFYKLPKINDAIVNMKTEEINSPTDCPPLCDRHDNKFEMILTKVESMAAADGGVQGFDLESTSLSKIPDVQGLTSPDDEAAVGKSPYRDSAYFSDLELDRHAGPDARFPWDVLTPKQQNVMLQDDDQGKEAEFDMSNNGTETNEVSGKATEGVPESVAAREHNEFEGDFVINERTLQFDQKMVEKRSETQRVKEEILTVVDEALADLDTEENEEEVEVEADVIHGKFEGKINGKDNDFLGQKTEGEQKELNRVEKTYVQKENIWETAVFEKTGQDIKGENFVKTKEEEKEEEQRDAALTEKSSSVKVEDILIVMEEMTMKENLNEDKDLTVALETCMEEGAGCRENVDIVGTIDTFVMGEKQLEGDTYLEHVVEVIDETGSNKGEDAETEDEVTQEENAVVTKKEESLITLDMYAGKRSSYVTDETPAEDDDSASTEVSTDEEPESILSASGPSAVSILGCSSTGIVGNSTIRVGVENGVLARAGRSSHNVDSDASSLSSLEEVTVAFKTNDGDAEAKNNDNKEERSECQNDMQGHGWVILGNDYGVEEESDEEEEDDGEAGLCDVASTHNLTTSFDIPFMDDEQGSEQEPRDIEFGHMDDFPSYIGCNADDYDDYDSWDSEEEAARPVPEVIIEQDDGQELKGLLRAARSNEEPENGMGKGDLLDKRVSFFDNVTLHLFDKDAPTDRLTKSEGNLHADTEKDEPVRVASGDTFSNSEDSSEEGGGFEWDDDMVAGPRLTILPRISLSSIPNHPSRPPPPPPLGFQGVHPPVLDSQPPPPPVRPAPPPPSIPSAEDSCAHNLSRFSNFPNSMSFTHISDSDTDSSEGNGEKE</sequence>
<evidence type="ECO:0000259" key="2">
    <source>
        <dbReference type="PROSITE" id="PS50011"/>
    </source>
</evidence>
<feature type="compositionally biased region" description="Basic and acidic residues" evidence="1">
    <location>
        <begin position="1006"/>
        <end position="1024"/>
    </location>
</feature>
<feature type="compositionally biased region" description="Pro residues" evidence="1">
    <location>
        <begin position="1249"/>
        <end position="1258"/>
    </location>
</feature>
<dbReference type="InterPro" id="IPR011009">
    <property type="entry name" value="Kinase-like_dom_sf"/>
</dbReference>
<dbReference type="GeneTree" id="ENSGT00940000154244"/>
<feature type="region of interest" description="Disordered" evidence="1">
    <location>
        <begin position="915"/>
        <end position="947"/>
    </location>
</feature>
<dbReference type="Gene3D" id="1.10.510.10">
    <property type="entry name" value="Transferase(Phosphotransferase) domain 1"/>
    <property type="match status" value="1"/>
</dbReference>
<organism evidence="3 4">
    <name type="scientific">Eptatretus burgeri</name>
    <name type="common">Inshore hagfish</name>
    <dbReference type="NCBI Taxonomy" id="7764"/>
    <lineage>
        <taxon>Eukaryota</taxon>
        <taxon>Metazoa</taxon>
        <taxon>Chordata</taxon>
        <taxon>Craniata</taxon>
        <taxon>Vertebrata</taxon>
        <taxon>Cyclostomata</taxon>
        <taxon>Myxini</taxon>
        <taxon>Myxiniformes</taxon>
        <taxon>Myxinidae</taxon>
        <taxon>Eptatretinae</taxon>
        <taxon>Eptatretus</taxon>
    </lineage>
</organism>
<protein>
    <recommendedName>
        <fullName evidence="2">Protein kinase domain-containing protein</fullName>
    </recommendedName>
</protein>
<reference evidence="3" key="2">
    <citation type="submission" date="2025-09" db="UniProtKB">
        <authorList>
            <consortium name="Ensembl"/>
        </authorList>
    </citation>
    <scope>IDENTIFICATION</scope>
</reference>
<evidence type="ECO:0000313" key="3">
    <source>
        <dbReference type="Ensembl" id="ENSEBUP00000024855.1"/>
    </source>
</evidence>
<feature type="compositionally biased region" description="Pro residues" evidence="1">
    <location>
        <begin position="1271"/>
        <end position="1286"/>
    </location>
</feature>